<organism evidence="3 4">
    <name type="scientific">Dyella mobilis</name>
    <dbReference type="NCBI Taxonomy" id="1849582"/>
    <lineage>
        <taxon>Bacteria</taxon>
        <taxon>Pseudomonadati</taxon>
        <taxon>Pseudomonadota</taxon>
        <taxon>Gammaproteobacteria</taxon>
        <taxon>Lysobacterales</taxon>
        <taxon>Rhodanobacteraceae</taxon>
        <taxon>Dyella</taxon>
    </lineage>
</organism>
<dbReference type="InterPro" id="IPR010982">
    <property type="entry name" value="Lambda_DNA-bd_dom_sf"/>
</dbReference>
<dbReference type="PANTHER" id="PTHR35010:SF4">
    <property type="entry name" value="BLL5781 PROTEIN"/>
    <property type="match status" value="1"/>
</dbReference>
<evidence type="ECO:0000256" key="1">
    <source>
        <dbReference type="SAM" id="MobiDB-lite"/>
    </source>
</evidence>
<proteinExistence type="predicted"/>
<dbReference type="CDD" id="cd00093">
    <property type="entry name" value="HTH_XRE"/>
    <property type="match status" value="1"/>
</dbReference>
<evidence type="ECO:0000313" key="3">
    <source>
        <dbReference type="EMBL" id="MBM7129603.1"/>
    </source>
</evidence>
<dbReference type="InterPro" id="IPR001387">
    <property type="entry name" value="Cro/C1-type_HTH"/>
</dbReference>
<dbReference type="Gene3D" id="3.30.450.180">
    <property type="match status" value="1"/>
</dbReference>
<keyword evidence="4" id="KW-1185">Reference proteome</keyword>
<reference evidence="3" key="1">
    <citation type="submission" date="2020-10" db="EMBL/GenBank/DDBJ databases">
        <title>Phylogeny of dyella-like bacteria.</title>
        <authorList>
            <person name="Fu J."/>
        </authorList>
    </citation>
    <scope>NUCLEOTIDE SEQUENCE</scope>
    <source>
        <strain evidence="3">DHON07</strain>
    </source>
</reference>
<comment type="caution">
    <text evidence="3">The sequence shown here is derived from an EMBL/GenBank/DDBJ whole genome shotgun (WGS) entry which is preliminary data.</text>
</comment>
<accession>A0ABS2KEK5</accession>
<evidence type="ECO:0000313" key="4">
    <source>
        <dbReference type="Proteomes" id="UP001430193"/>
    </source>
</evidence>
<dbReference type="Proteomes" id="UP001430193">
    <property type="component" value="Unassembled WGS sequence"/>
</dbReference>
<dbReference type="Pfam" id="PF13560">
    <property type="entry name" value="HTH_31"/>
    <property type="match status" value="1"/>
</dbReference>
<dbReference type="PANTHER" id="PTHR35010">
    <property type="entry name" value="BLL4672 PROTEIN-RELATED"/>
    <property type="match status" value="1"/>
</dbReference>
<dbReference type="Gene3D" id="1.10.260.40">
    <property type="entry name" value="lambda repressor-like DNA-binding domains"/>
    <property type="match status" value="1"/>
</dbReference>
<protein>
    <submittedName>
        <fullName evidence="3">Helix-turn-helix domain-containing protein</fullName>
    </submittedName>
</protein>
<dbReference type="EMBL" id="JADIKF010000038">
    <property type="protein sequence ID" value="MBM7129603.1"/>
    <property type="molecule type" value="Genomic_DNA"/>
</dbReference>
<dbReference type="SUPFAM" id="SSF47413">
    <property type="entry name" value="lambda repressor-like DNA-binding domains"/>
    <property type="match status" value="1"/>
</dbReference>
<feature type="domain" description="HTH cro/C1-type" evidence="2">
    <location>
        <begin position="80"/>
        <end position="134"/>
    </location>
</feature>
<dbReference type="PROSITE" id="PS50943">
    <property type="entry name" value="HTH_CROC1"/>
    <property type="match status" value="1"/>
</dbReference>
<name>A0ABS2KEK5_9GAMM</name>
<dbReference type="Pfam" id="PF17765">
    <property type="entry name" value="MLTR_LBD"/>
    <property type="match status" value="1"/>
</dbReference>
<dbReference type="SMART" id="SM00530">
    <property type="entry name" value="HTH_XRE"/>
    <property type="match status" value="1"/>
</dbReference>
<sequence length="336" mass="37449">MTPDGGQTDPARRVAVEWPPCGSTRHRLGSQPSQCRALPPDDHSTTTRATKIVLTGPREVHVGTPRTDRTRPSTDLGALLRHWREVRGASQLGLALEAGMSQRHLSFIESGRSAPSRQVLTSIVQSLDVPLRERNAVFLAAGYAPVYSEAPWNAHEMQGITRALERMLRQHNPYPALVMDRYWNVLNANESSPRFFGSFIDLAARSGPRNMLHLMFDPDGMRPFVQDWEIVAQSLVQRVYREATGRVLDEQAHALLDELFAYPGVDPSWRLHGSVGPAPNLPMIPIGFKKDGTVLRYFSMITSVGAPQSIAAQELRIESLFPSDEETEALHEAWMS</sequence>
<evidence type="ECO:0000259" key="2">
    <source>
        <dbReference type="PROSITE" id="PS50943"/>
    </source>
</evidence>
<feature type="region of interest" description="Disordered" evidence="1">
    <location>
        <begin position="20"/>
        <end position="45"/>
    </location>
</feature>
<dbReference type="InterPro" id="IPR041413">
    <property type="entry name" value="MLTR_LBD"/>
</dbReference>
<gene>
    <name evidence="3" type="ORF">ISS99_08705</name>
</gene>